<proteinExistence type="inferred from homology"/>
<dbReference type="InterPro" id="IPR011141">
    <property type="entry name" value="Polyketide_synthase_type-III"/>
</dbReference>
<evidence type="ECO:0000259" key="5">
    <source>
        <dbReference type="Pfam" id="PF02797"/>
    </source>
</evidence>
<dbReference type="Pfam" id="PF02797">
    <property type="entry name" value="Chal_sti_synt_C"/>
    <property type="match status" value="1"/>
</dbReference>
<dbReference type="GO" id="GO:0016747">
    <property type="term" value="F:acyltransferase activity, transferring groups other than amino-acyl groups"/>
    <property type="evidence" value="ECO:0007669"/>
    <property type="project" value="InterPro"/>
</dbReference>
<dbReference type="InterPro" id="IPR012328">
    <property type="entry name" value="Chalcone/stilbene_synt_C"/>
</dbReference>
<keyword evidence="2" id="KW-0808">Transferase</keyword>
<dbReference type="PANTHER" id="PTHR11877">
    <property type="entry name" value="HYDROXYMETHYLGLUTARYL-COA SYNTHASE"/>
    <property type="match status" value="1"/>
</dbReference>
<accession>A0A558R7M6</accession>
<sequence length="367" mass="37699">MHTVPLSAADGQERVDRPTATINAIGTAVPDHDIHAAFVGWATDRLADRRERALFARMAARSGIGGRWSVLPPTPAGGSPVAEGGFYQVAPLPSTAARMALYADHAPALALAAIGRLGPLGAITHLVVASCTGFVAPGIDQIIAARLGLDGGVERTLIGFMGCYAAVTALRTAHHIVRSEPAARVLVVTVELSTLHLQPDAALEPLLAMLQFGDGAAAAIVSADAPGLALSAPFAATLPASDELIRWRIGDQGFAMHLSGEVPGRIGEALRDSALVTRLFGDPAAVDGWAVHAGGRSILDAVQAALGLDETALSASRSVLARFGNMSSATLMFVLADMLAGARVDNGVAVAFGPGLAAEGFRFRHIG</sequence>
<organism evidence="6 7">
    <name type="scientific">Alterirhizorhabdus solaris</name>
    <dbReference type="NCBI Taxonomy" id="2529389"/>
    <lineage>
        <taxon>Bacteria</taxon>
        <taxon>Pseudomonadati</taxon>
        <taxon>Pseudomonadota</taxon>
        <taxon>Alphaproteobacteria</taxon>
        <taxon>Sphingomonadales</taxon>
        <taxon>Rhizorhabdaceae</taxon>
        <taxon>Alterirhizorhabdus</taxon>
    </lineage>
</organism>
<dbReference type="PANTHER" id="PTHR11877:SF46">
    <property type="entry name" value="TYPE III POLYKETIDE SYNTHASE A"/>
    <property type="match status" value="1"/>
</dbReference>
<dbReference type="InterPro" id="IPR016039">
    <property type="entry name" value="Thiolase-like"/>
</dbReference>
<dbReference type="PIRSF" id="PIRSF000451">
    <property type="entry name" value="PKS_III"/>
    <property type="match status" value="1"/>
</dbReference>
<comment type="similarity">
    <text evidence="1">Belongs to the thiolase-like superfamily. Chalcone/stilbene synthases family.</text>
</comment>
<dbReference type="Proteomes" id="UP000318681">
    <property type="component" value="Unassembled WGS sequence"/>
</dbReference>
<keyword evidence="7" id="KW-1185">Reference proteome</keyword>
<dbReference type="Pfam" id="PF00195">
    <property type="entry name" value="Chal_sti_synt_N"/>
    <property type="match status" value="1"/>
</dbReference>
<dbReference type="GO" id="GO:0030639">
    <property type="term" value="P:polyketide biosynthetic process"/>
    <property type="evidence" value="ECO:0007669"/>
    <property type="project" value="TreeGrafter"/>
</dbReference>
<feature type="domain" description="Chalcone/stilbene synthase N-terminal" evidence="4">
    <location>
        <begin position="17"/>
        <end position="224"/>
    </location>
</feature>
<evidence type="ECO:0000313" key="6">
    <source>
        <dbReference type="EMBL" id="TVV75393.1"/>
    </source>
</evidence>
<evidence type="ECO:0000259" key="4">
    <source>
        <dbReference type="Pfam" id="PF00195"/>
    </source>
</evidence>
<dbReference type="CDD" id="cd00831">
    <property type="entry name" value="CHS_like"/>
    <property type="match status" value="1"/>
</dbReference>
<comment type="caution">
    <text evidence="6">The sequence shown here is derived from an EMBL/GenBank/DDBJ whole genome shotgun (WGS) entry which is preliminary data.</text>
</comment>
<evidence type="ECO:0000313" key="7">
    <source>
        <dbReference type="Proteomes" id="UP000318681"/>
    </source>
</evidence>
<gene>
    <name evidence="6" type="ORF">FOY91_07360</name>
</gene>
<evidence type="ECO:0000256" key="2">
    <source>
        <dbReference type="ARBA" id="ARBA00022679"/>
    </source>
</evidence>
<dbReference type="SUPFAM" id="SSF53901">
    <property type="entry name" value="Thiolase-like"/>
    <property type="match status" value="2"/>
</dbReference>
<feature type="domain" description="Chalcone/stilbene synthase C-terminal" evidence="5">
    <location>
        <begin position="236"/>
        <end position="365"/>
    </location>
</feature>
<feature type="active site" description="Acyl-thioester intermediate" evidence="3">
    <location>
        <position position="163"/>
    </location>
</feature>
<protein>
    <submittedName>
        <fullName evidence="6">Type III polyketide synthase</fullName>
    </submittedName>
</protein>
<dbReference type="OrthoDB" id="9786288at2"/>
<dbReference type="RefSeq" id="WP_145149636.1">
    <property type="nucleotide sequence ID" value="NZ_VNIM01000021.1"/>
</dbReference>
<dbReference type="AlphaFoldDB" id="A0A558R7M6"/>
<evidence type="ECO:0000256" key="1">
    <source>
        <dbReference type="ARBA" id="ARBA00005531"/>
    </source>
</evidence>
<reference evidence="6 7" key="1">
    <citation type="submission" date="2019-07" db="EMBL/GenBank/DDBJ databases">
        <title>Sphingomonas solaris sp. nov., isolated from a solar panel from Boston, Massachusetts.</title>
        <authorList>
            <person name="Tanner K."/>
            <person name="Pascual J."/>
            <person name="Mancuso C."/>
            <person name="Pereto J."/>
            <person name="Khalil A."/>
            <person name="Vilanova C."/>
        </authorList>
    </citation>
    <scope>NUCLEOTIDE SEQUENCE [LARGE SCALE GENOMIC DNA]</scope>
    <source>
        <strain evidence="6 7">R4DWN</strain>
    </source>
</reference>
<dbReference type="Gene3D" id="3.40.47.10">
    <property type="match status" value="2"/>
</dbReference>
<evidence type="ECO:0000256" key="3">
    <source>
        <dbReference type="PIRSR" id="PIRSR000451-1"/>
    </source>
</evidence>
<dbReference type="InterPro" id="IPR001099">
    <property type="entry name" value="Chalcone/stilbene_synt_N"/>
</dbReference>
<name>A0A558R7M6_9SPHN</name>
<dbReference type="EMBL" id="VNIM01000021">
    <property type="protein sequence ID" value="TVV75393.1"/>
    <property type="molecule type" value="Genomic_DNA"/>
</dbReference>